<reference evidence="9" key="1">
    <citation type="submission" date="2021-12" db="EMBL/GenBank/DDBJ databases">
        <title>Alicyclobacillaceae gen. nov., sp. nov., isolated from chalcocite enrichment system.</title>
        <authorList>
            <person name="Jiang Z."/>
        </authorList>
    </citation>
    <scope>NUCLEOTIDE SEQUENCE</scope>
    <source>
        <strain evidence="9">MYW30-H2</strain>
    </source>
</reference>
<dbReference type="InterPro" id="IPR027417">
    <property type="entry name" value="P-loop_NTPase"/>
</dbReference>
<dbReference type="InterPro" id="IPR050388">
    <property type="entry name" value="ABC_Ni/Peptide_Import"/>
</dbReference>
<dbReference type="RefSeq" id="WP_347437900.1">
    <property type="nucleotide sequence ID" value="NZ_CP089291.1"/>
</dbReference>
<keyword evidence="6 9" id="KW-0067">ATP-binding</keyword>
<dbReference type="NCBIfam" id="TIGR01727">
    <property type="entry name" value="oligo_HPY"/>
    <property type="match status" value="1"/>
</dbReference>
<dbReference type="Gene3D" id="3.40.50.300">
    <property type="entry name" value="P-loop containing nucleotide triphosphate hydrolases"/>
    <property type="match status" value="1"/>
</dbReference>
<dbReference type="InterPro" id="IPR013563">
    <property type="entry name" value="Oligopep_ABC_C"/>
</dbReference>
<dbReference type="EMBL" id="CP089291">
    <property type="protein sequence ID" value="UOF91210.1"/>
    <property type="molecule type" value="Genomic_DNA"/>
</dbReference>
<dbReference type="Proteomes" id="UP000830167">
    <property type="component" value="Chromosome"/>
</dbReference>
<keyword evidence="10" id="KW-1185">Reference proteome</keyword>
<evidence type="ECO:0000256" key="3">
    <source>
        <dbReference type="ARBA" id="ARBA00022448"/>
    </source>
</evidence>
<keyword evidence="3" id="KW-0813">Transport</keyword>
<evidence type="ECO:0000256" key="1">
    <source>
        <dbReference type="ARBA" id="ARBA00004202"/>
    </source>
</evidence>
<gene>
    <name evidence="9" type="ORF">LSG31_02835</name>
</gene>
<dbReference type="SUPFAM" id="SSF52540">
    <property type="entry name" value="P-loop containing nucleoside triphosphate hydrolases"/>
    <property type="match status" value="1"/>
</dbReference>
<evidence type="ECO:0000313" key="9">
    <source>
        <dbReference type="EMBL" id="UOF91210.1"/>
    </source>
</evidence>
<keyword evidence="5" id="KW-0547">Nucleotide-binding</keyword>
<dbReference type="Pfam" id="PF08352">
    <property type="entry name" value="oligo_HPY"/>
    <property type="match status" value="1"/>
</dbReference>
<dbReference type="SMART" id="SM00382">
    <property type="entry name" value="AAA"/>
    <property type="match status" value="1"/>
</dbReference>
<comment type="subcellular location">
    <subcellularLocation>
        <location evidence="1">Cell membrane</location>
        <topology evidence="1">Peripheral membrane protein</topology>
    </subcellularLocation>
</comment>
<dbReference type="PANTHER" id="PTHR43297:SF2">
    <property type="entry name" value="DIPEPTIDE TRANSPORT ATP-BINDING PROTEIN DPPD"/>
    <property type="match status" value="1"/>
</dbReference>
<comment type="similarity">
    <text evidence="2">Belongs to the ABC transporter superfamily.</text>
</comment>
<protein>
    <submittedName>
        <fullName evidence="9">ABC transporter ATP-binding protein</fullName>
    </submittedName>
</protein>
<name>A0ABY4CL19_9BACL</name>
<keyword evidence="4" id="KW-1003">Cell membrane</keyword>
<dbReference type="InterPro" id="IPR003593">
    <property type="entry name" value="AAA+_ATPase"/>
</dbReference>
<sequence>MLELKQLTVHFQTPHGMVQAVRGVSLQIEEGETLAIVGESGSGKSVAVQSVMRLLPKNSSVSGEILWRGKNLMLLTEKEMQGIRGGEIGMVFQDPMTALNPTMKIGDQIAEALIRHKKFSVNQAKGLAVELLEKVGIPDPRRRADSYPHEYSGGMRQRAVIAIAIACSPRLLIADEPTTALDVTIQAQILELIKELQQQMGMGVLLITHDLAVVHEAADKVAVMYAGRVIEFGNVKDVLQYPAHPYTRGLLNSKPKPGDRSALVPIPGNPPDLLHPPVGCSFASRCPYAMRICAEHNPPVFKTDRQETSCWLLHPQREGRQPWNSYSYGT</sequence>
<dbReference type="GO" id="GO:0005524">
    <property type="term" value="F:ATP binding"/>
    <property type="evidence" value="ECO:0007669"/>
    <property type="project" value="UniProtKB-KW"/>
</dbReference>
<evidence type="ECO:0000259" key="8">
    <source>
        <dbReference type="PROSITE" id="PS50893"/>
    </source>
</evidence>
<proteinExistence type="inferred from homology"/>
<feature type="domain" description="ABC transporter" evidence="8">
    <location>
        <begin position="4"/>
        <end position="251"/>
    </location>
</feature>
<dbReference type="PROSITE" id="PS00211">
    <property type="entry name" value="ABC_TRANSPORTER_1"/>
    <property type="match status" value="1"/>
</dbReference>
<evidence type="ECO:0000256" key="6">
    <source>
        <dbReference type="ARBA" id="ARBA00022840"/>
    </source>
</evidence>
<dbReference type="CDD" id="cd03257">
    <property type="entry name" value="ABC_NikE_OppD_transporters"/>
    <property type="match status" value="1"/>
</dbReference>
<evidence type="ECO:0000313" key="10">
    <source>
        <dbReference type="Proteomes" id="UP000830167"/>
    </source>
</evidence>
<dbReference type="PROSITE" id="PS50893">
    <property type="entry name" value="ABC_TRANSPORTER_2"/>
    <property type="match status" value="1"/>
</dbReference>
<organism evidence="9 10">
    <name type="scientific">Fodinisporobacter ferrooxydans</name>
    <dbReference type="NCBI Taxonomy" id="2901836"/>
    <lineage>
        <taxon>Bacteria</taxon>
        <taxon>Bacillati</taxon>
        <taxon>Bacillota</taxon>
        <taxon>Bacilli</taxon>
        <taxon>Bacillales</taxon>
        <taxon>Alicyclobacillaceae</taxon>
        <taxon>Fodinisporobacter</taxon>
    </lineage>
</organism>
<dbReference type="InterPro" id="IPR003439">
    <property type="entry name" value="ABC_transporter-like_ATP-bd"/>
</dbReference>
<evidence type="ECO:0000256" key="7">
    <source>
        <dbReference type="ARBA" id="ARBA00023136"/>
    </source>
</evidence>
<evidence type="ECO:0000256" key="5">
    <source>
        <dbReference type="ARBA" id="ARBA00022741"/>
    </source>
</evidence>
<keyword evidence="7" id="KW-0472">Membrane</keyword>
<dbReference type="Pfam" id="PF00005">
    <property type="entry name" value="ABC_tran"/>
    <property type="match status" value="1"/>
</dbReference>
<evidence type="ECO:0000256" key="4">
    <source>
        <dbReference type="ARBA" id="ARBA00022475"/>
    </source>
</evidence>
<dbReference type="InterPro" id="IPR017871">
    <property type="entry name" value="ABC_transporter-like_CS"/>
</dbReference>
<dbReference type="PANTHER" id="PTHR43297">
    <property type="entry name" value="OLIGOPEPTIDE TRANSPORT ATP-BINDING PROTEIN APPD"/>
    <property type="match status" value="1"/>
</dbReference>
<evidence type="ECO:0000256" key="2">
    <source>
        <dbReference type="ARBA" id="ARBA00005417"/>
    </source>
</evidence>
<accession>A0ABY4CL19</accession>